<dbReference type="AlphaFoldDB" id="A0A1L5F882"/>
<dbReference type="CDD" id="cd00090">
    <property type="entry name" value="HTH_ARSR"/>
    <property type="match status" value="1"/>
</dbReference>
<dbReference type="PRINTS" id="PR00598">
    <property type="entry name" value="HTHMARR"/>
</dbReference>
<feature type="domain" description="HTH marR-type" evidence="4">
    <location>
        <begin position="1"/>
        <end position="142"/>
    </location>
</feature>
<reference evidence="5 6" key="1">
    <citation type="submission" date="2016-12" db="EMBL/GenBank/DDBJ databases">
        <title>Complete genome sequence of Clostridium kluyveri JZZ isolated from the pit mud of a Chinese flavor liquor-making factory.</title>
        <authorList>
            <person name="Wang Y."/>
        </authorList>
    </citation>
    <scope>NUCLEOTIDE SEQUENCE [LARGE SCALE GENOMIC DNA]</scope>
    <source>
        <strain evidence="5 6">JZZ</strain>
    </source>
</reference>
<dbReference type="InterPro" id="IPR011991">
    <property type="entry name" value="ArsR-like_HTH"/>
</dbReference>
<dbReference type="InterPro" id="IPR000835">
    <property type="entry name" value="HTH_MarR-typ"/>
</dbReference>
<sequence>MTEENKGILIVTKMKVILFSFKKSMANRFNPFNLTGTQGMLVGILHRHGQMKISDLSKKIGLSNSTVSGIVDRLETQGLVKRIRSKTDRRVVYISVTEKFKRSFHDNFCEIEKKFEDIIDGVPSNEIDKILEGLDLLEKLINKKK</sequence>
<evidence type="ECO:0000256" key="3">
    <source>
        <dbReference type="ARBA" id="ARBA00023163"/>
    </source>
</evidence>
<proteinExistence type="predicted"/>
<dbReference type="OrthoDB" id="49580at2"/>
<dbReference type="PRINTS" id="PR00033">
    <property type="entry name" value="HTHASNC"/>
</dbReference>
<dbReference type="GO" id="GO:0043565">
    <property type="term" value="F:sequence-specific DNA binding"/>
    <property type="evidence" value="ECO:0007669"/>
    <property type="project" value="InterPro"/>
</dbReference>
<dbReference type="SUPFAM" id="SSF46785">
    <property type="entry name" value="Winged helix' DNA-binding domain"/>
    <property type="match status" value="1"/>
</dbReference>
<dbReference type="Proteomes" id="UP000184604">
    <property type="component" value="Chromosome"/>
</dbReference>
<dbReference type="PROSITE" id="PS50995">
    <property type="entry name" value="HTH_MARR_2"/>
    <property type="match status" value="1"/>
</dbReference>
<evidence type="ECO:0000256" key="1">
    <source>
        <dbReference type="ARBA" id="ARBA00023015"/>
    </source>
</evidence>
<evidence type="ECO:0000259" key="4">
    <source>
        <dbReference type="PROSITE" id="PS50995"/>
    </source>
</evidence>
<gene>
    <name evidence="5" type="ORF">BS101_10800</name>
</gene>
<dbReference type="InterPro" id="IPR000485">
    <property type="entry name" value="AsnC-type_HTH_dom"/>
</dbReference>
<dbReference type="Gene3D" id="1.10.10.10">
    <property type="entry name" value="Winged helix-like DNA-binding domain superfamily/Winged helix DNA-binding domain"/>
    <property type="match status" value="1"/>
</dbReference>
<dbReference type="Pfam" id="PF01047">
    <property type="entry name" value="MarR"/>
    <property type="match status" value="1"/>
</dbReference>
<keyword evidence="2" id="KW-0238">DNA-binding</keyword>
<keyword evidence="1" id="KW-0805">Transcription regulation</keyword>
<evidence type="ECO:0000313" key="6">
    <source>
        <dbReference type="Proteomes" id="UP000184604"/>
    </source>
</evidence>
<keyword evidence="3" id="KW-0804">Transcription</keyword>
<dbReference type="InterPro" id="IPR036390">
    <property type="entry name" value="WH_DNA-bd_sf"/>
</dbReference>
<protein>
    <submittedName>
        <fullName evidence="5">Transcriptional regulator</fullName>
    </submittedName>
</protein>
<dbReference type="EMBL" id="CP018335">
    <property type="protein sequence ID" value="APM39197.1"/>
    <property type="molecule type" value="Genomic_DNA"/>
</dbReference>
<dbReference type="RefSeq" id="WP_073538831.1">
    <property type="nucleotide sequence ID" value="NZ_CP018335.1"/>
</dbReference>
<dbReference type="InterPro" id="IPR036388">
    <property type="entry name" value="WH-like_DNA-bd_sf"/>
</dbReference>
<evidence type="ECO:0000256" key="2">
    <source>
        <dbReference type="ARBA" id="ARBA00023125"/>
    </source>
</evidence>
<organism evidence="5 6">
    <name type="scientific">Clostridium kluyveri</name>
    <dbReference type="NCBI Taxonomy" id="1534"/>
    <lineage>
        <taxon>Bacteria</taxon>
        <taxon>Bacillati</taxon>
        <taxon>Bacillota</taxon>
        <taxon>Clostridia</taxon>
        <taxon>Eubacteriales</taxon>
        <taxon>Clostridiaceae</taxon>
        <taxon>Clostridium</taxon>
    </lineage>
</organism>
<dbReference type="PANTHER" id="PTHR42756:SF1">
    <property type="entry name" value="TRANSCRIPTIONAL REPRESSOR OF EMRAB OPERON"/>
    <property type="match status" value="1"/>
</dbReference>
<accession>A0A1L5F882</accession>
<dbReference type="GO" id="GO:0003700">
    <property type="term" value="F:DNA-binding transcription factor activity"/>
    <property type="evidence" value="ECO:0007669"/>
    <property type="project" value="InterPro"/>
</dbReference>
<evidence type="ECO:0000313" key="5">
    <source>
        <dbReference type="EMBL" id="APM39197.1"/>
    </source>
</evidence>
<dbReference type="PANTHER" id="PTHR42756">
    <property type="entry name" value="TRANSCRIPTIONAL REGULATOR, MARR"/>
    <property type="match status" value="1"/>
</dbReference>
<dbReference type="SMART" id="SM00347">
    <property type="entry name" value="HTH_MARR"/>
    <property type="match status" value="1"/>
</dbReference>
<name>A0A1L5F882_CLOKL</name>